<evidence type="ECO:0000313" key="2">
    <source>
        <dbReference type="Proteomes" id="UP001054945"/>
    </source>
</evidence>
<dbReference type="EMBL" id="BPLR01021717">
    <property type="protein sequence ID" value="GIX92761.1"/>
    <property type="molecule type" value="Genomic_DNA"/>
</dbReference>
<name>A0AAV4P6S5_CAEEX</name>
<evidence type="ECO:0000313" key="1">
    <source>
        <dbReference type="EMBL" id="GIX92761.1"/>
    </source>
</evidence>
<accession>A0AAV4P6S5</accession>
<protein>
    <submittedName>
        <fullName evidence="1">Uncharacterized protein</fullName>
    </submittedName>
</protein>
<proteinExistence type="predicted"/>
<comment type="caution">
    <text evidence="1">The sequence shown here is derived from an EMBL/GenBank/DDBJ whole genome shotgun (WGS) entry which is preliminary data.</text>
</comment>
<dbReference type="AlphaFoldDB" id="A0AAV4P6S5"/>
<organism evidence="1 2">
    <name type="scientific">Caerostris extrusa</name>
    <name type="common">Bark spider</name>
    <name type="synonym">Caerostris bankana</name>
    <dbReference type="NCBI Taxonomy" id="172846"/>
    <lineage>
        <taxon>Eukaryota</taxon>
        <taxon>Metazoa</taxon>
        <taxon>Ecdysozoa</taxon>
        <taxon>Arthropoda</taxon>
        <taxon>Chelicerata</taxon>
        <taxon>Arachnida</taxon>
        <taxon>Araneae</taxon>
        <taxon>Araneomorphae</taxon>
        <taxon>Entelegynae</taxon>
        <taxon>Araneoidea</taxon>
        <taxon>Araneidae</taxon>
        <taxon>Caerostris</taxon>
    </lineage>
</organism>
<sequence>MKSHKKRSGQRGKKRKEFHFGLHDCIEVESKETTMGTADRKFTTRSGNGREAIGNGFWERVISVPFFSVSFRNPGTLSARHFSDVFMHRNGSCSFLSPSCWRLWL</sequence>
<keyword evidence="2" id="KW-1185">Reference proteome</keyword>
<dbReference type="Proteomes" id="UP001054945">
    <property type="component" value="Unassembled WGS sequence"/>
</dbReference>
<reference evidence="1 2" key="1">
    <citation type="submission" date="2021-06" db="EMBL/GenBank/DDBJ databases">
        <title>Caerostris extrusa draft genome.</title>
        <authorList>
            <person name="Kono N."/>
            <person name="Arakawa K."/>
        </authorList>
    </citation>
    <scope>NUCLEOTIDE SEQUENCE [LARGE SCALE GENOMIC DNA]</scope>
</reference>
<gene>
    <name evidence="1" type="ORF">CEXT_285291</name>
</gene>